<gene>
    <name evidence="2" type="ORF">FNF29_04083</name>
</gene>
<dbReference type="Proteomes" id="UP000323011">
    <property type="component" value="Unassembled WGS sequence"/>
</dbReference>
<dbReference type="AlphaFoldDB" id="A0A5A8CHV1"/>
<protein>
    <recommendedName>
        <fullName evidence="4">DUF2817 domain-containing protein</fullName>
    </recommendedName>
</protein>
<keyword evidence="3" id="KW-1185">Reference proteome</keyword>
<accession>A0A5A8CHV1</accession>
<dbReference type="InterPro" id="IPR021259">
    <property type="entry name" value="DUF2817"/>
</dbReference>
<comment type="caution">
    <text evidence="2">The sequence shown here is derived from an EMBL/GenBank/DDBJ whole genome shotgun (WGS) entry which is preliminary data.</text>
</comment>
<sequence length="546" mass="56385">MASHDLDMTSIEAAAAWSESFIEAKDKFEKAASDAGFTVMRQPLPMATDSRDSLEWEESADFASHMHISLAYRRGADLDAGAVPDSLLVLQSGVHGVEGFFGSAVQTAALRNIAAGRMPHLLPGRRDMVLFVHCVNPFGMAMGRRYNELGVDLNRAAIDEDAFRQLIAAGIPRAYRTVYDIANPPFLPSDGCCEQSCLNLAIARTICCQGFSQVKEGLATGHYVEPHTVQYGGAGLQPSCRALIDALAAVGVLAALEDSPAEAGDVAVAGAAAGDGTPGDAKAPPAALPTAAPAGGGGGEQALVAASAAGGASGASKSGRASARAGGEPSWPPEAAVGVAALFMGRRGPRRVVMVDCHTGLGAPAQNSILVADARSAARARALLGVSPDEVALPGTKRVVQCPEETGGAGVAYRIIGDMKQLYQCLPGPKGYPRHEGAGEAIGAAAARAQAFDGVAPSDRLVVSQEMGTVRATTVAKALRADCALSRHFPPGPGRGGVVPREHPIRAEVRRCFNPPSLEWRLSVLDSGLTLLSAMADEFHDGASSE</sequence>
<evidence type="ECO:0000313" key="3">
    <source>
        <dbReference type="Proteomes" id="UP000323011"/>
    </source>
</evidence>
<feature type="compositionally biased region" description="Low complexity" evidence="1">
    <location>
        <begin position="274"/>
        <end position="293"/>
    </location>
</feature>
<name>A0A5A8CHV1_CAFRO</name>
<dbReference type="EMBL" id="VLTN01000022">
    <property type="protein sequence ID" value="KAA0152219.1"/>
    <property type="molecule type" value="Genomic_DNA"/>
</dbReference>
<reference evidence="2 3" key="1">
    <citation type="submission" date="2019-07" db="EMBL/GenBank/DDBJ databases">
        <title>Genomes of Cafeteria roenbergensis.</title>
        <authorList>
            <person name="Fischer M.G."/>
            <person name="Hackl T."/>
            <person name="Roman M."/>
        </authorList>
    </citation>
    <scope>NUCLEOTIDE SEQUENCE [LARGE SCALE GENOMIC DNA]</scope>
    <source>
        <strain evidence="2 3">BVI</strain>
    </source>
</reference>
<dbReference type="SUPFAM" id="SSF53187">
    <property type="entry name" value="Zn-dependent exopeptidases"/>
    <property type="match status" value="1"/>
</dbReference>
<evidence type="ECO:0000256" key="1">
    <source>
        <dbReference type="SAM" id="MobiDB-lite"/>
    </source>
</evidence>
<feature type="region of interest" description="Disordered" evidence="1">
    <location>
        <begin position="274"/>
        <end position="294"/>
    </location>
</feature>
<dbReference type="Pfam" id="PF10994">
    <property type="entry name" value="DUF2817"/>
    <property type="match status" value="1"/>
</dbReference>
<organism evidence="2 3">
    <name type="scientific">Cafeteria roenbergensis</name>
    <name type="common">Marine flagellate</name>
    <dbReference type="NCBI Taxonomy" id="33653"/>
    <lineage>
        <taxon>Eukaryota</taxon>
        <taxon>Sar</taxon>
        <taxon>Stramenopiles</taxon>
        <taxon>Bigyra</taxon>
        <taxon>Opalozoa</taxon>
        <taxon>Bicosoecida</taxon>
        <taxon>Cafeteriaceae</taxon>
        <taxon>Cafeteria</taxon>
    </lineage>
</organism>
<evidence type="ECO:0008006" key="4">
    <source>
        <dbReference type="Google" id="ProtNLM"/>
    </source>
</evidence>
<evidence type="ECO:0000313" key="2">
    <source>
        <dbReference type="EMBL" id="KAA0152219.1"/>
    </source>
</evidence>
<proteinExistence type="predicted"/>
<dbReference type="Gene3D" id="3.40.630.10">
    <property type="entry name" value="Zn peptidases"/>
    <property type="match status" value="1"/>
</dbReference>